<dbReference type="OrthoDB" id="194386at2759"/>
<dbReference type="GO" id="GO:0008757">
    <property type="term" value="F:S-adenosylmethionine-dependent methyltransferase activity"/>
    <property type="evidence" value="ECO:0007669"/>
    <property type="project" value="UniProtKB-ARBA"/>
</dbReference>
<dbReference type="PANTHER" id="PTHR14614:SF130">
    <property type="entry name" value="PROTEIN-LYSINE N-METHYLTRANSFERASE EEF2KMT"/>
    <property type="match status" value="1"/>
</dbReference>
<dbReference type="PANTHER" id="PTHR14614">
    <property type="entry name" value="HEPATOCELLULAR CARCINOMA-ASSOCIATED ANTIGEN"/>
    <property type="match status" value="1"/>
</dbReference>
<comment type="caution">
    <text evidence="1">The sequence shown here is derived from an EMBL/GenBank/DDBJ whole genome shotgun (WGS) entry which is preliminary data.</text>
</comment>
<name>A0A423VBL3_CYTCH</name>
<evidence type="ECO:0008006" key="3">
    <source>
        <dbReference type="Google" id="ProtNLM"/>
    </source>
</evidence>
<protein>
    <recommendedName>
        <fullName evidence="3">FAM86 N-terminal domain-containing protein</fullName>
    </recommendedName>
</protein>
<evidence type="ECO:0000313" key="1">
    <source>
        <dbReference type="EMBL" id="ROV88337.1"/>
    </source>
</evidence>
<gene>
    <name evidence="1" type="ORF">VSDG_09439</name>
</gene>
<reference evidence="1 2" key="1">
    <citation type="submission" date="2015-09" db="EMBL/GenBank/DDBJ databases">
        <title>Host preference determinants of Valsa canker pathogens revealed by comparative genomics.</title>
        <authorList>
            <person name="Yin Z."/>
            <person name="Huang L."/>
        </authorList>
    </citation>
    <scope>NUCLEOTIDE SEQUENCE [LARGE SCALE GENOMIC DNA]</scope>
    <source>
        <strain evidence="1 2">YSFL</strain>
    </source>
</reference>
<dbReference type="InterPro" id="IPR029063">
    <property type="entry name" value="SAM-dependent_MTases_sf"/>
</dbReference>
<accession>A0A423VBL3</accession>
<dbReference type="EMBL" id="LJZO01000068">
    <property type="protein sequence ID" value="ROV88337.1"/>
    <property type="molecule type" value="Genomic_DNA"/>
</dbReference>
<dbReference type="STRING" id="252740.A0A423VBL3"/>
<dbReference type="SUPFAM" id="SSF53335">
    <property type="entry name" value="S-adenosyl-L-methionine-dependent methyltransferases"/>
    <property type="match status" value="1"/>
</dbReference>
<dbReference type="Pfam" id="PF10294">
    <property type="entry name" value="Methyltransf_16"/>
    <property type="match status" value="1"/>
</dbReference>
<evidence type="ECO:0000313" key="2">
    <source>
        <dbReference type="Proteomes" id="UP000284375"/>
    </source>
</evidence>
<organism evidence="1 2">
    <name type="scientific">Cytospora chrysosperma</name>
    <name type="common">Cytospora canker fungus</name>
    <name type="synonym">Sphaeria chrysosperma</name>
    <dbReference type="NCBI Taxonomy" id="252740"/>
    <lineage>
        <taxon>Eukaryota</taxon>
        <taxon>Fungi</taxon>
        <taxon>Dikarya</taxon>
        <taxon>Ascomycota</taxon>
        <taxon>Pezizomycotina</taxon>
        <taxon>Sordariomycetes</taxon>
        <taxon>Sordariomycetidae</taxon>
        <taxon>Diaporthales</taxon>
        <taxon>Cytosporaceae</taxon>
        <taxon>Cytospora</taxon>
    </lineage>
</organism>
<dbReference type="Proteomes" id="UP000284375">
    <property type="component" value="Unassembled WGS sequence"/>
</dbReference>
<dbReference type="GO" id="GO:0005737">
    <property type="term" value="C:cytoplasm"/>
    <property type="evidence" value="ECO:0007669"/>
    <property type="project" value="TreeGrafter"/>
</dbReference>
<dbReference type="InterPro" id="IPR019410">
    <property type="entry name" value="Methyltransf_16"/>
</dbReference>
<dbReference type="AlphaFoldDB" id="A0A423VBL3"/>
<dbReference type="Gene3D" id="3.40.50.150">
    <property type="entry name" value="Vaccinia Virus protein VP39"/>
    <property type="match status" value="1"/>
</dbReference>
<proteinExistence type="predicted"/>
<sequence>MNGSDVTASSRGRGGALSGLDRAAIDRFCCQYLQLETHLDYPHGQLLKRPEIQDEIFDRVFSGQSHSAKKPRLQLRALKELVARIQASISDEEADDYAVSDKLMDHLGELMSHPLMPVADEAQQRCIVTYHLSLLQPPVDIDILENRALISAAGTTGLRTWEAALHLGQFLCVNAHLVAGKRVLELGAGTGYLSVLCAKHLGAVHVTASDGAEEVVDNLADNFTLNGLDWGFSSSRRARLSPKLLKWGHALVGTEEPEWLGGQKLDLIVGADVIYDQRTIPPLVSTLNELLGLHLGAEVIIAATQRTIKTLAAFQDACARSSLRVNELGFSAQEQHNVLDDRGQPHGPLTPFYPTHTPIRILHISAMKAP</sequence>
<keyword evidence="2" id="KW-1185">Reference proteome</keyword>